<keyword evidence="2" id="KW-1185">Reference proteome</keyword>
<dbReference type="EMBL" id="CAJVPQ010000070">
    <property type="protein sequence ID" value="CAG8442782.1"/>
    <property type="molecule type" value="Genomic_DNA"/>
</dbReference>
<name>A0A9N8V938_9GLOM</name>
<proteinExistence type="predicted"/>
<gene>
    <name evidence="1" type="ORF">FCALED_LOCUS673</name>
</gene>
<evidence type="ECO:0000313" key="2">
    <source>
        <dbReference type="Proteomes" id="UP000789570"/>
    </source>
</evidence>
<organism evidence="1 2">
    <name type="scientific">Funneliformis caledonium</name>
    <dbReference type="NCBI Taxonomy" id="1117310"/>
    <lineage>
        <taxon>Eukaryota</taxon>
        <taxon>Fungi</taxon>
        <taxon>Fungi incertae sedis</taxon>
        <taxon>Mucoromycota</taxon>
        <taxon>Glomeromycotina</taxon>
        <taxon>Glomeromycetes</taxon>
        <taxon>Glomerales</taxon>
        <taxon>Glomeraceae</taxon>
        <taxon>Funneliformis</taxon>
    </lineage>
</organism>
<evidence type="ECO:0000313" key="1">
    <source>
        <dbReference type="EMBL" id="CAG8442782.1"/>
    </source>
</evidence>
<dbReference type="AlphaFoldDB" id="A0A9N8V938"/>
<protein>
    <submittedName>
        <fullName evidence="1">3543_t:CDS:1</fullName>
    </submittedName>
</protein>
<sequence length="227" mass="26325">MTTYEEIKEREQMAVGEYRKAEKKLEEWEKGENDGELLKRLRIKAISGELSEGEKEERKYLIEEEKRLKKNLDDRLKQVEELQKALVGFDKEGKRGHDDETETGYKKVKLDEESPERIVKLIANSNDKRYNPLCALQSAPGGGKSFFLDELAALKSNDLNGFFQQENYKNDEAKTFRGILENSIPICITYNSGSSSDYEYADKEPVRGLALRILWSYFFDAQKLSWN</sequence>
<accession>A0A9N8V938</accession>
<reference evidence="1" key="1">
    <citation type="submission" date="2021-06" db="EMBL/GenBank/DDBJ databases">
        <authorList>
            <person name="Kallberg Y."/>
            <person name="Tangrot J."/>
            <person name="Rosling A."/>
        </authorList>
    </citation>
    <scope>NUCLEOTIDE SEQUENCE</scope>
    <source>
        <strain evidence="1">UK204</strain>
    </source>
</reference>
<comment type="caution">
    <text evidence="1">The sequence shown here is derived from an EMBL/GenBank/DDBJ whole genome shotgun (WGS) entry which is preliminary data.</text>
</comment>
<dbReference type="Proteomes" id="UP000789570">
    <property type="component" value="Unassembled WGS sequence"/>
</dbReference>